<protein>
    <submittedName>
        <fullName evidence="2">Uncharacterized protein</fullName>
    </submittedName>
</protein>
<name>S3IZ80_9ENTR</name>
<evidence type="ECO:0000313" key="2">
    <source>
        <dbReference type="EMBL" id="EPF12972.1"/>
    </source>
</evidence>
<keyword evidence="1" id="KW-1133">Transmembrane helix</keyword>
<reference evidence="2 3" key="1">
    <citation type="submission" date="2013-04" db="EMBL/GenBank/DDBJ databases">
        <authorList>
            <person name="Weinstock G."/>
            <person name="Sodergren E."/>
            <person name="Lobos E.A."/>
            <person name="Fulton L."/>
            <person name="Fulton R."/>
            <person name="Courtney L."/>
            <person name="Fronick C."/>
            <person name="O'Laughlin M."/>
            <person name="Godfrey J."/>
            <person name="Wilson R.M."/>
            <person name="Miner T."/>
            <person name="Farmer C."/>
            <person name="Delehaunty K."/>
            <person name="Cordes M."/>
            <person name="Minx P."/>
            <person name="Tomlinson C."/>
            <person name="Chen J."/>
            <person name="Wollam A."/>
            <person name="Pepin K.H."/>
            <person name="Palsikar V.B."/>
            <person name="Zhang X."/>
            <person name="Suruliraj S."/>
            <person name="Perna N.T."/>
            <person name="Plunkett G."/>
            <person name="Warren W."/>
            <person name="Mitreva M."/>
            <person name="Mardis E.R."/>
            <person name="Wilson R.K."/>
        </authorList>
    </citation>
    <scope>NUCLEOTIDE SEQUENCE [LARGE SCALE GENOMIC DNA]</scope>
    <source>
        <strain evidence="2 3">DSM 4568</strain>
    </source>
</reference>
<dbReference type="Proteomes" id="UP000014585">
    <property type="component" value="Unassembled WGS sequence"/>
</dbReference>
<gene>
    <name evidence="2" type="ORF">HMPREF0201_04575</name>
</gene>
<keyword evidence="1" id="KW-0472">Membrane</keyword>
<evidence type="ECO:0000313" key="3">
    <source>
        <dbReference type="Proteomes" id="UP000014585"/>
    </source>
</evidence>
<organism evidence="2 3">
    <name type="scientific">Cedecea davisae DSM 4568</name>
    <dbReference type="NCBI Taxonomy" id="566551"/>
    <lineage>
        <taxon>Bacteria</taxon>
        <taxon>Pseudomonadati</taxon>
        <taxon>Pseudomonadota</taxon>
        <taxon>Gammaproteobacteria</taxon>
        <taxon>Enterobacterales</taxon>
        <taxon>Enterobacteriaceae</taxon>
        <taxon>Cedecea</taxon>
    </lineage>
</organism>
<evidence type="ECO:0000256" key="1">
    <source>
        <dbReference type="SAM" id="Phobius"/>
    </source>
</evidence>
<comment type="caution">
    <text evidence="2">The sequence shown here is derived from an EMBL/GenBank/DDBJ whole genome shotgun (WGS) entry which is preliminary data.</text>
</comment>
<dbReference type="HOGENOM" id="CLU_3286860_0_0_6"/>
<proteinExistence type="predicted"/>
<keyword evidence="1" id="KW-0812">Transmembrane</keyword>
<sequence length="40" mass="4401">MWLTVCKNVAGKEPYFDSIKVVNLAGFAIVLVLDLFADAE</sequence>
<dbReference type="STRING" id="566551.HMPREF0201_04575"/>
<dbReference type="AlphaFoldDB" id="S3IZ80"/>
<accession>S3IZ80</accession>
<feature type="transmembrane region" description="Helical" evidence="1">
    <location>
        <begin position="21"/>
        <end position="37"/>
    </location>
</feature>
<dbReference type="EMBL" id="ATDT01000038">
    <property type="protein sequence ID" value="EPF12972.1"/>
    <property type="molecule type" value="Genomic_DNA"/>
</dbReference>